<dbReference type="AlphaFoldDB" id="V8B8C4"/>
<dbReference type="GO" id="GO:0004176">
    <property type="term" value="F:ATP-dependent peptidase activity"/>
    <property type="evidence" value="ECO:0007669"/>
    <property type="project" value="InterPro"/>
</dbReference>
<reference evidence="7 8" key="1">
    <citation type="submission" date="2013-10" db="EMBL/GenBank/DDBJ databases">
        <title>The Genome Sequence of Streptococcus parasanguinis CC87K.</title>
        <authorList>
            <consortium name="The Broad Institute Genomics Platform"/>
            <person name="Earl A."/>
            <person name="Allen-Vercoe E."/>
            <person name="Daigneault M."/>
            <person name="Young S.K."/>
            <person name="Zeng Q."/>
            <person name="Gargeya S."/>
            <person name="Fitzgerald M."/>
            <person name="Abouelleil A."/>
            <person name="Alvarado L."/>
            <person name="Chapman S.B."/>
            <person name="Gainer-Dewar J."/>
            <person name="Goldberg J."/>
            <person name="Griggs A."/>
            <person name="Gujja S."/>
            <person name="Hansen M."/>
            <person name="Howarth C."/>
            <person name="Imamovic A."/>
            <person name="Ireland A."/>
            <person name="Larimer J."/>
            <person name="McCowan C."/>
            <person name="Murphy C."/>
            <person name="Pearson M."/>
            <person name="Poon T.W."/>
            <person name="Priest M."/>
            <person name="Roberts A."/>
            <person name="Saif S."/>
            <person name="Shea T."/>
            <person name="Sykes S."/>
            <person name="Wortman J."/>
            <person name="Nusbaum C."/>
            <person name="Birren B."/>
        </authorList>
    </citation>
    <scope>NUCLEOTIDE SEQUENCE [LARGE SCALE GENOMIC DNA]</scope>
    <source>
        <strain evidence="7 8">CC87K</strain>
    </source>
</reference>
<dbReference type="InterPro" id="IPR029045">
    <property type="entry name" value="ClpP/crotonase-like_dom_sf"/>
</dbReference>
<dbReference type="PANTHER" id="PTHR10381">
    <property type="entry name" value="ATP-DEPENDENT CLP PROTEASE PROTEOLYTIC SUBUNIT"/>
    <property type="match status" value="1"/>
</dbReference>
<comment type="similarity">
    <text evidence="1 6">Belongs to the peptidase S14 family.</text>
</comment>
<sequence>MNKIEIKGAIIPNNSIEAYKKEGKEYTALQDIELPSSSQPVEVIINSGGGDVFTGSEIYSRLKEYKGQVTVKIVGVCASIASVIAMAGDTVEMSPTGLFMIHNAMAWTYGNTKEHKKQIEALEVVNNSIALAYQNKTGLPMETIRSLMEEETWFSCDRALEYGFVDKQMFMKKISREMVASILEHVPEQGRHLFMENVIKKNLDKIDANIEELKSIENNKDQSYGQKLMTLGVKEKKNNLSYGQKLMTIGLTPNKKLTTQQMLNVAKDAEKIVMLLTLEARHEALKTIREKRFEQIQKEIKGSYSEPYLNEGYQAGDVILENGKTVLVAQGLNDYQSKVDELRR</sequence>
<dbReference type="Proteomes" id="UP000018716">
    <property type="component" value="Unassembled WGS sequence"/>
</dbReference>
<accession>V8B8C4</accession>
<evidence type="ECO:0000256" key="4">
    <source>
        <dbReference type="ARBA" id="ARBA00022801"/>
    </source>
</evidence>
<evidence type="ECO:0000256" key="5">
    <source>
        <dbReference type="ARBA" id="ARBA00022825"/>
    </source>
</evidence>
<dbReference type="EMBL" id="AZJD01000009">
    <property type="protein sequence ID" value="ETD11348.1"/>
    <property type="molecule type" value="Genomic_DNA"/>
</dbReference>
<evidence type="ECO:0000256" key="3">
    <source>
        <dbReference type="ARBA" id="ARBA00022670"/>
    </source>
</evidence>
<evidence type="ECO:0000313" key="8">
    <source>
        <dbReference type="Proteomes" id="UP000018716"/>
    </source>
</evidence>
<dbReference type="RefSeq" id="WP_023919949.1">
    <property type="nucleotide sequence ID" value="NZ_KI669403.1"/>
</dbReference>
<dbReference type="SUPFAM" id="SSF52096">
    <property type="entry name" value="ClpP/crotonase"/>
    <property type="match status" value="1"/>
</dbReference>
<organism evidence="7 8">
    <name type="scientific">Streptococcus parasanguinis CC87K</name>
    <dbReference type="NCBI Taxonomy" id="1073372"/>
    <lineage>
        <taxon>Bacteria</taxon>
        <taxon>Bacillati</taxon>
        <taxon>Bacillota</taxon>
        <taxon>Bacilli</taxon>
        <taxon>Lactobacillales</taxon>
        <taxon>Streptococcaceae</taxon>
        <taxon>Streptococcus</taxon>
    </lineage>
</organism>
<keyword evidence="4" id="KW-0378">Hydrolase</keyword>
<dbReference type="InterPro" id="IPR023562">
    <property type="entry name" value="ClpP/TepA"/>
</dbReference>
<keyword evidence="5" id="KW-0720">Serine protease</keyword>
<dbReference type="Gene3D" id="3.90.226.10">
    <property type="entry name" value="2-enoyl-CoA Hydratase, Chain A, domain 1"/>
    <property type="match status" value="1"/>
</dbReference>
<keyword evidence="8" id="KW-1185">Reference proteome</keyword>
<dbReference type="CDD" id="cd07016">
    <property type="entry name" value="S14_ClpP_1"/>
    <property type="match status" value="1"/>
</dbReference>
<evidence type="ECO:0000256" key="6">
    <source>
        <dbReference type="RuleBase" id="RU003567"/>
    </source>
</evidence>
<dbReference type="GO" id="GO:0051117">
    <property type="term" value="F:ATPase binding"/>
    <property type="evidence" value="ECO:0007669"/>
    <property type="project" value="TreeGrafter"/>
</dbReference>
<dbReference type="HOGENOM" id="CLU_052762_2_1_9"/>
<dbReference type="InterPro" id="IPR001907">
    <property type="entry name" value="ClpP"/>
</dbReference>
<gene>
    <name evidence="7" type="ORF">HMPREF1195_01799</name>
</gene>
<keyword evidence="3" id="KW-0645">Protease</keyword>
<dbReference type="Pfam" id="PF00574">
    <property type="entry name" value="CLP_protease"/>
    <property type="match status" value="1"/>
</dbReference>
<proteinExistence type="inferred from homology"/>
<dbReference type="NCBIfam" id="NF045542">
    <property type="entry name" value="Clp_rel_HeadMat"/>
    <property type="match status" value="1"/>
</dbReference>
<dbReference type="GO" id="GO:0004252">
    <property type="term" value="F:serine-type endopeptidase activity"/>
    <property type="evidence" value="ECO:0007669"/>
    <property type="project" value="InterPro"/>
</dbReference>
<dbReference type="PATRIC" id="fig|1073372.3.peg.1826"/>
<keyword evidence="2" id="KW-0963">Cytoplasm</keyword>
<evidence type="ECO:0000313" key="7">
    <source>
        <dbReference type="EMBL" id="ETD11348.1"/>
    </source>
</evidence>
<dbReference type="GO" id="GO:0009368">
    <property type="term" value="C:endopeptidase Clp complex"/>
    <property type="evidence" value="ECO:0007669"/>
    <property type="project" value="TreeGrafter"/>
</dbReference>
<dbReference type="PRINTS" id="PR00127">
    <property type="entry name" value="CLPPROTEASEP"/>
</dbReference>
<protein>
    <recommendedName>
        <fullName evidence="6">ATP-dependent Clp protease proteolytic subunit</fullName>
    </recommendedName>
</protein>
<dbReference type="OrthoDB" id="9806592at2"/>
<evidence type="ECO:0000256" key="1">
    <source>
        <dbReference type="ARBA" id="ARBA00007039"/>
    </source>
</evidence>
<name>V8B8C4_STRPA</name>
<comment type="caution">
    <text evidence="7">The sequence shown here is derived from an EMBL/GenBank/DDBJ whole genome shotgun (WGS) entry which is preliminary data.</text>
</comment>
<dbReference type="PANTHER" id="PTHR10381:SF70">
    <property type="entry name" value="ATP-DEPENDENT CLP PROTEASE PROTEOLYTIC SUBUNIT"/>
    <property type="match status" value="1"/>
</dbReference>
<dbReference type="GO" id="GO:0006515">
    <property type="term" value="P:protein quality control for misfolded or incompletely synthesized proteins"/>
    <property type="evidence" value="ECO:0007669"/>
    <property type="project" value="TreeGrafter"/>
</dbReference>
<evidence type="ECO:0000256" key="2">
    <source>
        <dbReference type="ARBA" id="ARBA00022490"/>
    </source>
</evidence>